<dbReference type="PROSITE" id="PS50888">
    <property type="entry name" value="BHLH"/>
    <property type="match status" value="1"/>
</dbReference>
<dbReference type="PANTHER" id="PTHR16223">
    <property type="entry name" value="TRANSCRIPTION FACTOR BHLH83-RELATED"/>
    <property type="match status" value="1"/>
</dbReference>
<feature type="compositionally biased region" description="Low complexity" evidence="6">
    <location>
        <begin position="255"/>
        <end position="267"/>
    </location>
</feature>
<dbReference type="Proteomes" id="UP001642487">
    <property type="component" value="Chromosome 5"/>
</dbReference>
<dbReference type="InterPro" id="IPR045843">
    <property type="entry name" value="IND-like"/>
</dbReference>
<dbReference type="SUPFAM" id="SSF47459">
    <property type="entry name" value="HLH, helix-loop-helix DNA-binding domain"/>
    <property type="match status" value="1"/>
</dbReference>
<dbReference type="InterPro" id="IPR011598">
    <property type="entry name" value="bHLH_dom"/>
</dbReference>
<evidence type="ECO:0000256" key="5">
    <source>
        <dbReference type="ARBA" id="ARBA00023242"/>
    </source>
</evidence>
<keyword evidence="2" id="KW-0805">Transcription regulation</keyword>
<keyword evidence="4" id="KW-0804">Transcription</keyword>
<sequence length="363" mass="40232">MESIGAISEREWISLSGAYTAEESDFMANLLNNYCLPNELNSDLSLEIPSAYWVSNEPPPSLTMAAMDEPSYYSSDASDSSNMYALPQANNNNHPYTVTDSHPLWLPNNGASLSLDFSMEDVRNANCLDEDNSSNIRKTRQCRLQHSPADPTDPAATLVVVNGKSSQPKRRAEDVTVEEGMRDDKVAPMSSVNNNSRKRPQSSVDVEKMKRSLRARKSLKIASTSCNEEDHIVNPSGQCTSSFSSEDDCNEPQEINGGITSSSTSNGKPRASRGSATDPQSLYARKRRERINERLRILQSLVPNGTKVDISTMLEEAVQYVKFLQLQIKLLSSDDLWMYAPIAYNGMDIGLNLKLMKQDNASQ</sequence>
<organism evidence="8 9">
    <name type="scientific">Citrullus colocynthis</name>
    <name type="common">colocynth</name>
    <dbReference type="NCBI Taxonomy" id="252529"/>
    <lineage>
        <taxon>Eukaryota</taxon>
        <taxon>Viridiplantae</taxon>
        <taxon>Streptophyta</taxon>
        <taxon>Embryophyta</taxon>
        <taxon>Tracheophyta</taxon>
        <taxon>Spermatophyta</taxon>
        <taxon>Magnoliopsida</taxon>
        <taxon>eudicotyledons</taxon>
        <taxon>Gunneridae</taxon>
        <taxon>Pentapetalae</taxon>
        <taxon>rosids</taxon>
        <taxon>fabids</taxon>
        <taxon>Cucurbitales</taxon>
        <taxon>Cucurbitaceae</taxon>
        <taxon>Benincaseae</taxon>
        <taxon>Citrullus</taxon>
    </lineage>
</organism>
<feature type="domain" description="BHLH" evidence="7">
    <location>
        <begin position="275"/>
        <end position="324"/>
    </location>
</feature>
<dbReference type="EMBL" id="OZ021739">
    <property type="protein sequence ID" value="CAK9322206.1"/>
    <property type="molecule type" value="Genomic_DNA"/>
</dbReference>
<evidence type="ECO:0000256" key="4">
    <source>
        <dbReference type="ARBA" id="ARBA00023163"/>
    </source>
</evidence>
<dbReference type="SMART" id="SM00353">
    <property type="entry name" value="HLH"/>
    <property type="match status" value="1"/>
</dbReference>
<evidence type="ECO:0000256" key="1">
    <source>
        <dbReference type="ARBA" id="ARBA00004123"/>
    </source>
</evidence>
<evidence type="ECO:0000256" key="3">
    <source>
        <dbReference type="ARBA" id="ARBA00023125"/>
    </source>
</evidence>
<comment type="subcellular location">
    <subcellularLocation>
        <location evidence="1">Nucleus</location>
    </subcellularLocation>
</comment>
<proteinExistence type="predicted"/>
<dbReference type="InterPro" id="IPR036638">
    <property type="entry name" value="HLH_DNA-bd_sf"/>
</dbReference>
<feature type="compositionally biased region" description="Basic and acidic residues" evidence="6">
    <location>
        <begin position="170"/>
        <end position="186"/>
    </location>
</feature>
<keyword evidence="3" id="KW-0238">DNA-binding</keyword>
<dbReference type="Gene3D" id="4.10.280.10">
    <property type="entry name" value="Helix-loop-helix DNA-binding domain"/>
    <property type="match status" value="1"/>
</dbReference>
<gene>
    <name evidence="8" type="ORF">CITCOLO1_LOCUS14343</name>
</gene>
<feature type="region of interest" description="Disordered" evidence="6">
    <location>
        <begin position="142"/>
        <end position="209"/>
    </location>
</feature>
<evidence type="ECO:0000313" key="8">
    <source>
        <dbReference type="EMBL" id="CAK9322206.1"/>
    </source>
</evidence>
<protein>
    <recommendedName>
        <fullName evidence="7">BHLH domain-containing protein</fullName>
    </recommendedName>
</protein>
<feature type="compositionally biased region" description="Polar residues" evidence="6">
    <location>
        <begin position="235"/>
        <end position="244"/>
    </location>
</feature>
<dbReference type="CDD" id="cd11454">
    <property type="entry name" value="bHLH_AtIND_like"/>
    <property type="match status" value="1"/>
</dbReference>
<reference evidence="8 9" key="1">
    <citation type="submission" date="2024-03" db="EMBL/GenBank/DDBJ databases">
        <authorList>
            <person name="Gkanogiannis A."/>
            <person name="Becerra Lopez-Lavalle L."/>
        </authorList>
    </citation>
    <scope>NUCLEOTIDE SEQUENCE [LARGE SCALE GENOMIC DNA]</scope>
</reference>
<evidence type="ECO:0000256" key="6">
    <source>
        <dbReference type="SAM" id="MobiDB-lite"/>
    </source>
</evidence>
<evidence type="ECO:0000256" key="2">
    <source>
        <dbReference type="ARBA" id="ARBA00023015"/>
    </source>
</evidence>
<evidence type="ECO:0000313" key="9">
    <source>
        <dbReference type="Proteomes" id="UP001642487"/>
    </source>
</evidence>
<keyword evidence="5" id="KW-0539">Nucleus</keyword>
<dbReference type="PANTHER" id="PTHR16223:SF338">
    <property type="entry name" value="TRANSCRIPTION FACTOR RSL2"/>
    <property type="match status" value="1"/>
</dbReference>
<accession>A0ABP0YT36</accession>
<name>A0ABP0YT36_9ROSI</name>
<dbReference type="Pfam" id="PF00010">
    <property type="entry name" value="HLH"/>
    <property type="match status" value="1"/>
</dbReference>
<feature type="region of interest" description="Disordered" evidence="6">
    <location>
        <begin position="224"/>
        <end position="286"/>
    </location>
</feature>
<keyword evidence="9" id="KW-1185">Reference proteome</keyword>
<evidence type="ECO:0000259" key="7">
    <source>
        <dbReference type="PROSITE" id="PS50888"/>
    </source>
</evidence>